<evidence type="ECO:0000256" key="1">
    <source>
        <dbReference type="ARBA" id="ARBA00005336"/>
    </source>
</evidence>
<keyword evidence="3" id="KW-0378">Hydrolase</keyword>
<dbReference type="InterPro" id="IPR036962">
    <property type="entry name" value="Glyco_hydro_3_N_sf"/>
</dbReference>
<keyword evidence="2" id="KW-0732">Signal</keyword>
<feature type="domain" description="SLH" evidence="6">
    <location>
        <begin position="1494"/>
        <end position="1556"/>
    </location>
</feature>
<dbReference type="InterPro" id="IPR005084">
    <property type="entry name" value="CBM6"/>
</dbReference>
<feature type="region of interest" description="Disordered" evidence="4">
    <location>
        <begin position="1244"/>
        <end position="1272"/>
    </location>
</feature>
<feature type="domain" description="CBM6" evidence="5">
    <location>
        <begin position="1009"/>
        <end position="1143"/>
    </location>
</feature>
<dbReference type="InterPro" id="IPR017853">
    <property type="entry name" value="GH"/>
</dbReference>
<dbReference type="InterPro" id="IPR001119">
    <property type="entry name" value="SLH_dom"/>
</dbReference>
<evidence type="ECO:0000256" key="3">
    <source>
        <dbReference type="ARBA" id="ARBA00022801"/>
    </source>
</evidence>
<dbReference type="InterPro" id="IPR026891">
    <property type="entry name" value="Fn3-like"/>
</dbReference>
<evidence type="ECO:0000313" key="8">
    <source>
        <dbReference type="Proteomes" id="UP000653578"/>
    </source>
</evidence>
<dbReference type="PROSITE" id="PS51175">
    <property type="entry name" value="CBM6"/>
    <property type="match status" value="1"/>
</dbReference>
<dbReference type="EMBL" id="WHNY01000005">
    <property type="protein sequence ID" value="NOU62843.1"/>
    <property type="molecule type" value="Genomic_DNA"/>
</dbReference>
<dbReference type="Proteomes" id="UP000653578">
    <property type="component" value="Unassembled WGS sequence"/>
</dbReference>
<dbReference type="Pfam" id="PF14310">
    <property type="entry name" value="Fn3-like"/>
    <property type="match status" value="1"/>
</dbReference>
<evidence type="ECO:0000256" key="4">
    <source>
        <dbReference type="SAM" id="MobiDB-lite"/>
    </source>
</evidence>
<evidence type="ECO:0000313" key="7">
    <source>
        <dbReference type="EMBL" id="NOU62843.1"/>
    </source>
</evidence>
<comment type="similarity">
    <text evidence="1">Belongs to the glycosyl hydrolase 3 family.</text>
</comment>
<evidence type="ECO:0000256" key="2">
    <source>
        <dbReference type="ARBA" id="ARBA00022729"/>
    </source>
</evidence>
<dbReference type="CDD" id="cd04084">
    <property type="entry name" value="CBM6_xylanase-like"/>
    <property type="match status" value="1"/>
</dbReference>
<dbReference type="InterPro" id="IPR036881">
    <property type="entry name" value="Glyco_hydro_3_C_sf"/>
</dbReference>
<organism evidence="7 8">
    <name type="scientific">Paenibacillus plantarum</name>
    <dbReference type="NCBI Taxonomy" id="2654975"/>
    <lineage>
        <taxon>Bacteria</taxon>
        <taxon>Bacillati</taxon>
        <taxon>Bacillota</taxon>
        <taxon>Bacilli</taxon>
        <taxon>Bacillales</taxon>
        <taxon>Paenibacillaceae</taxon>
        <taxon>Paenibacillus</taxon>
    </lineage>
</organism>
<comment type="caution">
    <text evidence="7">The sequence shown here is derived from an EMBL/GenBank/DDBJ whole genome shotgun (WGS) entry which is preliminary data.</text>
</comment>
<dbReference type="Gene3D" id="2.60.40.10">
    <property type="entry name" value="Immunoglobulins"/>
    <property type="match status" value="1"/>
</dbReference>
<dbReference type="InterPro" id="IPR008979">
    <property type="entry name" value="Galactose-bd-like_sf"/>
</dbReference>
<keyword evidence="8" id="KW-1185">Reference proteome</keyword>
<name>A0ABX1X434_9BACL</name>
<dbReference type="PROSITE" id="PS51272">
    <property type="entry name" value="SLH"/>
    <property type="match status" value="1"/>
</dbReference>
<dbReference type="InterPro" id="IPR050288">
    <property type="entry name" value="Cellulose_deg_GH3"/>
</dbReference>
<dbReference type="SUPFAM" id="SSF51445">
    <property type="entry name" value="(Trans)glycosidases"/>
    <property type="match status" value="1"/>
</dbReference>
<dbReference type="Gene3D" id="3.20.20.300">
    <property type="entry name" value="Glycoside hydrolase, family 3, N-terminal domain"/>
    <property type="match status" value="1"/>
</dbReference>
<dbReference type="InterPro" id="IPR006584">
    <property type="entry name" value="Cellulose-bd_IV"/>
</dbReference>
<dbReference type="PANTHER" id="PTHR42715">
    <property type="entry name" value="BETA-GLUCOSIDASE"/>
    <property type="match status" value="1"/>
</dbReference>
<dbReference type="SUPFAM" id="SSF52279">
    <property type="entry name" value="Beta-D-glucan exohydrolase, C-terminal domain"/>
    <property type="match status" value="1"/>
</dbReference>
<proteinExistence type="inferred from homology"/>
<dbReference type="RefSeq" id="WP_171628658.1">
    <property type="nucleotide sequence ID" value="NZ_WHNY01000005.1"/>
</dbReference>
<reference evidence="7 8" key="1">
    <citation type="submission" date="2019-10" db="EMBL/GenBank/DDBJ databases">
        <title>Description of Paenibacillus humi sp. nov.</title>
        <authorList>
            <person name="Carlier A."/>
            <person name="Qi S."/>
        </authorList>
    </citation>
    <scope>NUCLEOTIDE SEQUENCE [LARGE SCALE GENOMIC DNA]</scope>
    <source>
        <strain evidence="7 8">LMG 31461</strain>
    </source>
</reference>
<accession>A0ABX1X434</accession>
<gene>
    <name evidence="7" type="ORF">GC096_02115</name>
</gene>
<dbReference type="SMART" id="SM00606">
    <property type="entry name" value="CBD_IV"/>
    <property type="match status" value="1"/>
</dbReference>
<dbReference type="PANTHER" id="PTHR42715:SF10">
    <property type="entry name" value="BETA-GLUCOSIDASE"/>
    <property type="match status" value="1"/>
</dbReference>
<evidence type="ECO:0000259" key="6">
    <source>
        <dbReference type="PROSITE" id="PS51272"/>
    </source>
</evidence>
<dbReference type="Pfam" id="PF01915">
    <property type="entry name" value="Glyco_hydro_3_C"/>
    <property type="match status" value="1"/>
</dbReference>
<dbReference type="SMART" id="SM01217">
    <property type="entry name" value="Fn3_like"/>
    <property type="match status" value="1"/>
</dbReference>
<dbReference type="Gene3D" id="2.60.120.260">
    <property type="entry name" value="Galactose-binding domain-like"/>
    <property type="match status" value="1"/>
</dbReference>
<evidence type="ECO:0000259" key="5">
    <source>
        <dbReference type="PROSITE" id="PS51175"/>
    </source>
</evidence>
<dbReference type="InterPro" id="IPR013783">
    <property type="entry name" value="Ig-like_fold"/>
</dbReference>
<dbReference type="SUPFAM" id="SSF49785">
    <property type="entry name" value="Galactose-binding domain-like"/>
    <property type="match status" value="1"/>
</dbReference>
<dbReference type="Pfam" id="PF03422">
    <property type="entry name" value="CBM_6"/>
    <property type="match status" value="1"/>
</dbReference>
<sequence length="1556" mass="166494">MSKRNTSMFASKLISYTLVCSVTVGLFTSNVRPIQVHAADVPPMFKTQVGGIFDGMPLFDGVPDHMEEFVDTYFNYTGLEGPAVYVAGARNIFTLTRGSNVGKKIPGALSASDNDQGVSTDFPAYVGMGQSWNKNLIAEIGNVMGEEKLSKLRVKQGESNIQDGANASLSVAFTATSDLRVNPLIGRFDESFSEDDYLTSTLVDTMATGLSGIDQKVSTDGFWMRAAVGTKHYSVYNSQWFRGTTSNSAGARSIYEYYTRSPLKGFKSGSLAGAMTSYGRTNGIPNILSPFQIYANNNSKYGVYSSTDFFSDRYVYSDPFKPGAEGQGNGYDKQYAIDNTHASILFTLAKSGDGLQDVQSIVNAVENGLYDVTKEDLIEAARSHVNQMVRLGIFNEVDEKGIPKYYPFASGAKDVSVTESTYAVVEHQEVALRAAQESIVLLKNDGALPLAKDKKAAISGIYADSRFKTSKSLGTTPGLPNSGEAPLTSIIKQVGSANVSYNTGSKVIALTSKWNGGSVTSSTYDAGAKLVTSAGELNTSDPRQLFEVFDWGQNGVSLLSSQNKKWVTSPNTSNATVGNTDATKLNLTSNDWNGELLQGNTSTIPPTLRVEQNSDGTVSLVTDSFHLSFFGNFSNKYYTNGRLVLTGDDGSLKTSSTTLTDSATASEAKKDSRAKFNLTVTKEVGATAAARAETDDYAIVFVGSIPRHSAGEGNDRSSLYMGDDDYKLVKAVSDAFAAKGKKTVVIVRSSFPVIMKEIQDNPNVSAILYQPYGGQYDGEALAQVLYGDYAPTARLTSTWYADMSALPAISKYSIPEGNTTQTLSTTDPRYTIDMTAADPIESKLTYMYTEAPVTYPFGYGLSLSSFEYSDLTVPQSINDKDPFIVTVNLKNTGQVNTSEVVQLYMKNNDSAYGINAPFKKLVSYEKVALHAGETKNVTLKVDPNDMAVWDVNKGDLHVESGVYTVMVGASSQDIQLQQDVQVTGTPLQQLNIYKPFNVFDHSFTSNDIIYYEVAKERTAVNLKEKKVVAGYYAVGSKKNGSWTAIPKVNLTAAKQITARVASNTSGGVITLHADSPTNAPIAVLDVPITGPKSYTIVNANVAVTELGYTDITVDLSNTTLIGNHDLYVVFKAPDLRIDTLSFQTKPAVKAVGHITASQNNPKVDVEAVEAPFGIGATELKNWAFESGNSGLTLGSVTVNETGTMATLQLSGTASSGGTLSVTPKADAFNGNVIDGNVITFTIESTSSNSGTDTSQTSTPIVGNQGNGKPTTPQAIVEKLTDEERRKVELVKAQGVTLLGSPIKISIEHKNGLYVVAKVNVTPAIGQIITTLARVNDDGSLSPVPSMITTDANGNTVIQSMVSSEGLYVPVSVQRHFTDVPDNAWYAKDVAEASGLLLINGVTETTVDPSSATSAAQTLMVALNVLGVSPEKQSGDSTWFEAVVRTANKLGLIEYSSLPSDKPNSRGEMALVLTNVLKSAGIDVSLSDNEVNALLNGYSDAKDANAEHRKALAVMLKQGILIGISANEIAPNDVLTRAQLATVAIRTRNIIIKNVIQ</sequence>
<dbReference type="InterPro" id="IPR002772">
    <property type="entry name" value="Glyco_hydro_3_C"/>
</dbReference>
<dbReference type="Gene3D" id="3.40.50.1700">
    <property type="entry name" value="Glycoside hydrolase family 3 C-terminal domain"/>
    <property type="match status" value="2"/>
</dbReference>
<protein>
    <submittedName>
        <fullName evidence="7">Carbohydrate-binding protein</fullName>
    </submittedName>
</protein>